<feature type="region of interest" description="Disordered" evidence="1">
    <location>
        <begin position="179"/>
        <end position="222"/>
    </location>
</feature>
<reference evidence="2" key="1">
    <citation type="submission" date="2017-08" db="EMBL/GenBank/DDBJ databases">
        <authorList>
            <person name="Polle J.E."/>
            <person name="Barry K."/>
            <person name="Cushman J."/>
            <person name="Schmutz J."/>
            <person name="Tran D."/>
            <person name="Hathwaick L.T."/>
            <person name="Yim W.C."/>
            <person name="Jenkins J."/>
            <person name="Mckie-Krisberg Z.M."/>
            <person name="Prochnik S."/>
            <person name="Lindquist E."/>
            <person name="Dockter R.B."/>
            <person name="Adam C."/>
            <person name="Molina H."/>
            <person name="Bunkerborg J."/>
            <person name="Jin E."/>
            <person name="Buchheim M."/>
            <person name="Magnuson J."/>
        </authorList>
    </citation>
    <scope>NUCLEOTIDE SEQUENCE</scope>
    <source>
        <strain evidence="2">CCAP 19/18</strain>
    </source>
</reference>
<feature type="region of interest" description="Disordered" evidence="1">
    <location>
        <begin position="53"/>
        <end position="77"/>
    </location>
</feature>
<comment type="caution">
    <text evidence="2">The sequence shown here is derived from an EMBL/GenBank/DDBJ whole genome shotgun (WGS) entry which is preliminary data.</text>
</comment>
<feature type="region of interest" description="Disordered" evidence="1">
    <location>
        <begin position="89"/>
        <end position="134"/>
    </location>
</feature>
<dbReference type="Proteomes" id="UP000815325">
    <property type="component" value="Unassembled WGS sequence"/>
</dbReference>
<feature type="compositionally biased region" description="Basic and acidic residues" evidence="1">
    <location>
        <begin position="53"/>
        <end position="65"/>
    </location>
</feature>
<proteinExistence type="predicted"/>
<gene>
    <name evidence="2" type="ORF">DUNSADRAFT_7757</name>
</gene>
<evidence type="ECO:0000313" key="3">
    <source>
        <dbReference type="Proteomes" id="UP000815325"/>
    </source>
</evidence>
<feature type="compositionally biased region" description="Basic and acidic residues" evidence="1">
    <location>
        <begin position="123"/>
        <end position="134"/>
    </location>
</feature>
<organism evidence="2 3">
    <name type="scientific">Dunaliella salina</name>
    <name type="common">Green alga</name>
    <name type="synonym">Protococcus salinus</name>
    <dbReference type="NCBI Taxonomy" id="3046"/>
    <lineage>
        <taxon>Eukaryota</taxon>
        <taxon>Viridiplantae</taxon>
        <taxon>Chlorophyta</taxon>
        <taxon>core chlorophytes</taxon>
        <taxon>Chlorophyceae</taxon>
        <taxon>CS clade</taxon>
        <taxon>Chlamydomonadales</taxon>
        <taxon>Dunaliellaceae</taxon>
        <taxon>Dunaliella</taxon>
    </lineage>
</organism>
<dbReference type="EMBL" id="MU069717">
    <property type="protein sequence ID" value="KAF5835215.1"/>
    <property type="molecule type" value="Genomic_DNA"/>
</dbReference>
<evidence type="ECO:0000256" key="1">
    <source>
        <dbReference type="SAM" id="MobiDB-lite"/>
    </source>
</evidence>
<accession>A0ABQ7GKS1</accession>
<evidence type="ECO:0000313" key="2">
    <source>
        <dbReference type="EMBL" id="KAF5835215.1"/>
    </source>
</evidence>
<sequence>MQFAPWPKLSLFSGITLLALYLVGSYGGYRAVLIKKVRQLLLRGKRRVPVLEEHVEEEQKKEKQHGLSATAPPQVHPLRTPEELLTWHEPWHHPTSAPPSAGLLSSDRSEEHGHQRQAQCAKQVDDSRSPAVARERHTTFCTAPISTGLHSQTALASTPAPNTAHLKQFEQQGWVADANSGHSLQDPLPSSCQPSALASSSEVGGGAEVQVPGVQHGSSRPKLLVCHDMQGGYLDDR</sequence>
<protein>
    <submittedName>
        <fullName evidence="2">Uncharacterized protein</fullName>
    </submittedName>
</protein>
<name>A0ABQ7GKS1_DUNSA</name>
<feature type="compositionally biased region" description="Low complexity" evidence="1">
    <location>
        <begin position="187"/>
        <end position="201"/>
    </location>
</feature>
<keyword evidence="3" id="KW-1185">Reference proteome</keyword>